<dbReference type="KEGG" id="palh:B1H58_14105"/>
<dbReference type="OrthoDB" id="9800438at2"/>
<dbReference type="InterPro" id="IPR037523">
    <property type="entry name" value="VOC_core"/>
</dbReference>
<reference evidence="2 3" key="1">
    <citation type="submission" date="2017-02" db="EMBL/GenBank/DDBJ databases">
        <title>Complete genome sequence of the drought resistance-promoting endophyte Pantoea alhagi LTYR-11Z.</title>
        <authorList>
            <person name="Zhang L."/>
        </authorList>
    </citation>
    <scope>NUCLEOTIDE SEQUENCE [LARGE SCALE GENOMIC DNA]</scope>
    <source>
        <strain evidence="2 3">LTYR-11Z</strain>
    </source>
</reference>
<dbReference type="CDD" id="cd07262">
    <property type="entry name" value="VOC_like"/>
    <property type="match status" value="1"/>
</dbReference>
<accession>A0A1W6BB70</accession>
<name>A0A1W6BB70_9GAMM</name>
<dbReference type="PROSITE" id="PS51819">
    <property type="entry name" value="VOC"/>
    <property type="match status" value="1"/>
</dbReference>
<dbReference type="EMBL" id="CP019706">
    <property type="protein sequence ID" value="ARJ44299.1"/>
    <property type="molecule type" value="Genomic_DNA"/>
</dbReference>
<feature type="domain" description="VOC" evidence="1">
    <location>
        <begin position="3"/>
        <end position="128"/>
    </location>
</feature>
<dbReference type="STRING" id="1891675.B1H58_14105"/>
<dbReference type="RefSeq" id="WP_085072323.1">
    <property type="nucleotide sequence ID" value="NZ_CP019706.1"/>
</dbReference>
<dbReference type="Gene3D" id="3.10.180.10">
    <property type="entry name" value="2,3-Dihydroxybiphenyl 1,2-Dioxygenase, domain 1"/>
    <property type="match status" value="1"/>
</dbReference>
<dbReference type="PANTHER" id="PTHR35006:SF2">
    <property type="entry name" value="GLYOXALASE FAMILY PROTEIN (AFU_ORTHOLOGUE AFUA_5G14830)"/>
    <property type="match status" value="1"/>
</dbReference>
<dbReference type="PANTHER" id="PTHR35006">
    <property type="entry name" value="GLYOXALASE FAMILY PROTEIN (AFU_ORTHOLOGUE AFUA_5G14830)"/>
    <property type="match status" value="1"/>
</dbReference>
<proteinExistence type="predicted"/>
<evidence type="ECO:0000259" key="1">
    <source>
        <dbReference type="PROSITE" id="PS51819"/>
    </source>
</evidence>
<dbReference type="Pfam" id="PF00903">
    <property type="entry name" value="Glyoxalase"/>
    <property type="match status" value="1"/>
</dbReference>
<keyword evidence="3" id="KW-1185">Reference proteome</keyword>
<dbReference type="GO" id="GO:0051213">
    <property type="term" value="F:dioxygenase activity"/>
    <property type="evidence" value="ECO:0007669"/>
    <property type="project" value="UniProtKB-KW"/>
</dbReference>
<organism evidence="2 3">
    <name type="scientific">Pantoea alhagi</name>
    <dbReference type="NCBI Taxonomy" id="1891675"/>
    <lineage>
        <taxon>Bacteria</taxon>
        <taxon>Pseudomonadati</taxon>
        <taxon>Pseudomonadota</taxon>
        <taxon>Gammaproteobacteria</taxon>
        <taxon>Enterobacterales</taxon>
        <taxon>Erwiniaceae</taxon>
        <taxon>Pantoea</taxon>
    </lineage>
</organism>
<dbReference type="InterPro" id="IPR029068">
    <property type="entry name" value="Glyas_Bleomycin-R_OHBP_Dase"/>
</dbReference>
<protein>
    <submittedName>
        <fullName evidence="2">Glyoxalase/bleomycin resistance/extradiol dioxygenase family protein</fullName>
    </submittedName>
</protein>
<keyword evidence="2" id="KW-0560">Oxidoreductase</keyword>
<gene>
    <name evidence="2" type="ORF">B1H58_14105</name>
</gene>
<dbReference type="AlphaFoldDB" id="A0A1W6BB70"/>
<dbReference type="InterPro" id="IPR004360">
    <property type="entry name" value="Glyas_Fos-R_dOase_dom"/>
</dbReference>
<sequence>MSIIDHIEIAVKNAQVSLRFFEAALAPLGFSLIISVPPERTLTGGSRYGLGPHGYPRLWLHDKDKPGASVHLAFAASERVTVDEFWRAAVLAGGRDNGAPGIRHHYHSHYYAAFILDPDGNNIEMVCQNA</sequence>
<evidence type="ECO:0000313" key="3">
    <source>
        <dbReference type="Proteomes" id="UP000192900"/>
    </source>
</evidence>
<keyword evidence="2" id="KW-0223">Dioxygenase</keyword>
<dbReference type="SUPFAM" id="SSF54593">
    <property type="entry name" value="Glyoxalase/Bleomycin resistance protein/Dihydroxybiphenyl dioxygenase"/>
    <property type="match status" value="1"/>
</dbReference>
<dbReference type="Proteomes" id="UP000192900">
    <property type="component" value="Chromosome"/>
</dbReference>
<evidence type="ECO:0000313" key="2">
    <source>
        <dbReference type="EMBL" id="ARJ44299.1"/>
    </source>
</evidence>